<name>A0A0C6FNQ0_9HYPH</name>
<protein>
    <recommendedName>
        <fullName evidence="3">DUF2865 domain-containing protein</fullName>
    </recommendedName>
</protein>
<dbReference type="PATRIC" id="fig|270351.10.peg.3687"/>
<accession>A0A0C6FNQ0</accession>
<dbReference type="AlphaFoldDB" id="A0A0C6FNQ0"/>
<gene>
    <name evidence="1" type="ORF">Maq22A_c19085</name>
</gene>
<reference evidence="2" key="2">
    <citation type="submission" date="2015-01" db="EMBL/GenBank/DDBJ databases">
        <title>Complete genome sequence of Methylobacterium aquaticum strain 22A.</title>
        <authorList>
            <person name="Tani A."/>
            <person name="Ogura Y."/>
            <person name="Hayashi T."/>
        </authorList>
    </citation>
    <scope>NUCLEOTIDE SEQUENCE [LARGE SCALE GENOMIC DNA]</scope>
    <source>
        <strain evidence="2">MA-22A</strain>
    </source>
</reference>
<dbReference type="KEGG" id="maqu:Maq22A_c19085"/>
<evidence type="ECO:0000313" key="2">
    <source>
        <dbReference type="Proteomes" id="UP000061432"/>
    </source>
</evidence>
<dbReference type="InterPro" id="IPR021293">
    <property type="entry name" value="DUF2865"/>
</dbReference>
<organism evidence="1 2">
    <name type="scientific">Methylobacterium aquaticum</name>
    <dbReference type="NCBI Taxonomy" id="270351"/>
    <lineage>
        <taxon>Bacteria</taxon>
        <taxon>Pseudomonadati</taxon>
        <taxon>Pseudomonadota</taxon>
        <taxon>Alphaproteobacteria</taxon>
        <taxon>Hyphomicrobiales</taxon>
        <taxon>Methylobacteriaceae</taxon>
        <taxon>Methylobacterium</taxon>
    </lineage>
</organism>
<dbReference type="Proteomes" id="UP000061432">
    <property type="component" value="Chromosome"/>
</dbReference>
<dbReference type="EMBL" id="AP014704">
    <property type="protein sequence ID" value="BAQ46894.1"/>
    <property type="molecule type" value="Genomic_DNA"/>
</dbReference>
<proteinExistence type="predicted"/>
<evidence type="ECO:0008006" key="3">
    <source>
        <dbReference type="Google" id="ProtNLM"/>
    </source>
</evidence>
<reference evidence="1 2" key="1">
    <citation type="journal article" date="2015" name="Genome Announc.">
        <title>Complete Genome Sequence of Methylobacterium aquaticum Strain 22A, Isolated from Racomitrium japonicum Moss.</title>
        <authorList>
            <person name="Tani A."/>
            <person name="Ogura Y."/>
            <person name="Hayashi T."/>
            <person name="Kimbara K."/>
        </authorList>
    </citation>
    <scope>NUCLEOTIDE SEQUENCE [LARGE SCALE GENOMIC DNA]</scope>
    <source>
        <strain evidence="1 2">MA-22A</strain>
    </source>
</reference>
<dbReference type="RefSeq" id="WP_060847935.1">
    <property type="nucleotide sequence ID" value="NZ_AP014704.1"/>
</dbReference>
<dbReference type="STRING" id="270351.Maq22A_c19085"/>
<dbReference type="Pfam" id="PF11064">
    <property type="entry name" value="DUF2865"/>
    <property type="match status" value="1"/>
</dbReference>
<sequence>MTVPNLMKPGGGRSRALVRSLALGLLLGLGGVGAGTTLVQAADDAGVLDFLLGEVPRSLGLPARAPRPQAALRERRIRWTSRPATVAVDAPRWVTPVHRPQASLPRSASPQAPQRPRLRLAVERTDTPGGVAGSHDRTVCVRTCDGYMFPLANLEGRDALPAHQEACQAACPGAQTALYTLRAGQELDRAVSLDGRPYRSLAAAYIYRTRQVQSCACRPGEGGYARLLLRDATLRPGDAVAAGPGPRAVGATIFAGRDRAGEARFVEFRRASALSATARRDLDRTLDVTRQERARAEFRRTLAAAAKGQGQGDAGRLRYASRAVGFAEVVSDAGFLPVRVVAPSPFR</sequence>
<evidence type="ECO:0000313" key="1">
    <source>
        <dbReference type="EMBL" id="BAQ46894.1"/>
    </source>
</evidence>